<dbReference type="PROSITE" id="PS51257">
    <property type="entry name" value="PROKAR_LIPOPROTEIN"/>
    <property type="match status" value="1"/>
</dbReference>
<evidence type="ECO:0000313" key="3">
    <source>
        <dbReference type="Proteomes" id="UP000255224"/>
    </source>
</evidence>
<reference evidence="2 3" key="1">
    <citation type="submission" date="2018-06" db="EMBL/GenBank/DDBJ databases">
        <authorList>
            <consortium name="Pathogen Informatics"/>
            <person name="Doyle S."/>
        </authorList>
    </citation>
    <scope>NUCLEOTIDE SEQUENCE [LARGE SCALE GENOMIC DNA]</scope>
    <source>
        <strain evidence="2 3">NCTC13533</strain>
    </source>
</reference>
<evidence type="ECO:0000313" key="2">
    <source>
        <dbReference type="EMBL" id="STD07048.1"/>
    </source>
</evidence>
<organism evidence="2 3">
    <name type="scientific">Chryseobacterium carnipullorum</name>
    <dbReference type="NCBI Taxonomy" id="1124835"/>
    <lineage>
        <taxon>Bacteria</taxon>
        <taxon>Pseudomonadati</taxon>
        <taxon>Bacteroidota</taxon>
        <taxon>Flavobacteriia</taxon>
        <taxon>Flavobacteriales</taxon>
        <taxon>Weeksellaceae</taxon>
        <taxon>Chryseobacterium group</taxon>
        <taxon>Chryseobacterium</taxon>
    </lineage>
</organism>
<dbReference type="EMBL" id="UFVQ01000003">
    <property type="protein sequence ID" value="STD07048.1"/>
    <property type="molecule type" value="Genomic_DNA"/>
</dbReference>
<feature type="signal peptide" evidence="1">
    <location>
        <begin position="1"/>
        <end position="24"/>
    </location>
</feature>
<name>A0A376EDJ6_CHRCU</name>
<feature type="chain" id="PRO_5016821155" description="Lipoprotein" evidence="1">
    <location>
        <begin position="25"/>
        <end position="41"/>
    </location>
</feature>
<accession>A0A376EDJ6</accession>
<dbReference type="AlphaFoldDB" id="A0A376EDJ6"/>
<sequence>MKNKFLLLGIALASLTACKTASYAADGGCKDPEKTFLLIMS</sequence>
<keyword evidence="1" id="KW-0732">Signal</keyword>
<proteinExistence type="predicted"/>
<evidence type="ECO:0000256" key="1">
    <source>
        <dbReference type="SAM" id="SignalP"/>
    </source>
</evidence>
<protein>
    <recommendedName>
        <fullName evidence="4">Lipoprotein</fullName>
    </recommendedName>
</protein>
<gene>
    <name evidence="2" type="ORF">NCTC13533_04127</name>
</gene>
<evidence type="ECO:0008006" key="4">
    <source>
        <dbReference type="Google" id="ProtNLM"/>
    </source>
</evidence>
<dbReference type="Proteomes" id="UP000255224">
    <property type="component" value="Unassembled WGS sequence"/>
</dbReference>